<evidence type="ECO:0000313" key="4">
    <source>
        <dbReference type="Proteomes" id="UP000077755"/>
    </source>
</evidence>
<organism evidence="3 4">
    <name type="scientific">Daucus carota subsp. sativus</name>
    <name type="common">Carrot</name>
    <dbReference type="NCBI Taxonomy" id="79200"/>
    <lineage>
        <taxon>Eukaryota</taxon>
        <taxon>Viridiplantae</taxon>
        <taxon>Streptophyta</taxon>
        <taxon>Embryophyta</taxon>
        <taxon>Tracheophyta</taxon>
        <taxon>Spermatophyta</taxon>
        <taxon>Magnoliopsida</taxon>
        <taxon>eudicotyledons</taxon>
        <taxon>Gunneridae</taxon>
        <taxon>Pentapetalae</taxon>
        <taxon>asterids</taxon>
        <taxon>campanulids</taxon>
        <taxon>Apiales</taxon>
        <taxon>Apiaceae</taxon>
        <taxon>Apioideae</taxon>
        <taxon>Scandiceae</taxon>
        <taxon>Daucinae</taxon>
        <taxon>Daucus</taxon>
        <taxon>Daucus sect. Daucus</taxon>
    </lineage>
</organism>
<feature type="region of interest" description="Disordered" evidence="2">
    <location>
        <begin position="139"/>
        <end position="176"/>
    </location>
</feature>
<protein>
    <recommendedName>
        <fullName evidence="5">CUE domain-containing protein</fullName>
    </recommendedName>
</protein>
<keyword evidence="1" id="KW-0175">Coiled coil</keyword>
<proteinExistence type="predicted"/>
<reference evidence="3" key="1">
    <citation type="journal article" date="2016" name="Nat. Genet.">
        <title>A high-quality carrot genome assembly provides new insights into carotenoid accumulation and asterid genome evolution.</title>
        <authorList>
            <person name="Iorizzo M."/>
            <person name="Ellison S."/>
            <person name="Senalik D."/>
            <person name="Zeng P."/>
            <person name="Satapoomin P."/>
            <person name="Huang J."/>
            <person name="Bowman M."/>
            <person name="Iovene M."/>
            <person name="Sanseverino W."/>
            <person name="Cavagnaro P."/>
            <person name="Yildiz M."/>
            <person name="Macko-Podgorni A."/>
            <person name="Moranska E."/>
            <person name="Grzebelus E."/>
            <person name="Grzebelus D."/>
            <person name="Ashrafi H."/>
            <person name="Zheng Z."/>
            <person name="Cheng S."/>
            <person name="Spooner D."/>
            <person name="Van Deynze A."/>
            <person name="Simon P."/>
        </authorList>
    </citation>
    <scope>NUCLEOTIDE SEQUENCE</scope>
    <source>
        <tissue evidence="3">Leaf</tissue>
    </source>
</reference>
<reference evidence="3" key="2">
    <citation type="submission" date="2022-03" db="EMBL/GenBank/DDBJ databases">
        <title>Draft title - Genomic analysis of global carrot germplasm unveils the trajectory of domestication and the origin of high carotenoid orange carrot.</title>
        <authorList>
            <person name="Iorizzo M."/>
            <person name="Ellison S."/>
            <person name="Senalik D."/>
            <person name="Macko-Podgorni A."/>
            <person name="Grzebelus D."/>
            <person name="Bostan H."/>
            <person name="Rolling W."/>
            <person name="Curaba J."/>
            <person name="Simon P."/>
        </authorList>
    </citation>
    <scope>NUCLEOTIDE SEQUENCE</scope>
    <source>
        <tissue evidence="3">Leaf</tissue>
    </source>
</reference>
<name>A0AAF0W5N2_DAUCS</name>
<evidence type="ECO:0008006" key="5">
    <source>
        <dbReference type="Google" id="ProtNLM"/>
    </source>
</evidence>
<keyword evidence="4" id="KW-1185">Reference proteome</keyword>
<evidence type="ECO:0000256" key="2">
    <source>
        <dbReference type="SAM" id="MobiDB-lite"/>
    </source>
</evidence>
<accession>A0AAF0W5N2</accession>
<dbReference type="PANTHER" id="PTHR48459:SF1">
    <property type="entry name" value="CUE DOMAIN-CONTAINING PROTEIN"/>
    <property type="match status" value="1"/>
</dbReference>
<evidence type="ECO:0000313" key="3">
    <source>
        <dbReference type="EMBL" id="WOG83705.1"/>
    </source>
</evidence>
<sequence>MGLNSVYRHLQEVFPTIDTRVLRAVAIENSKDSQVAAKVVLEEIIPFLPVKSESFNSANEINSCSFEAVSPTFFAQIYESLSSENGEIVGMGDKPVYQKSPGESADISNVGVDLSAVNTTLLNEKASNNESKQVHIEFANEKNSSSQTSKKSSKEDSEVLDDSSLDGDVASSSTQNVLLDGSTNSIELVTVPEPSYSFITVSKTDVPPSEMIDCENKSAIHTMADPETTFSNVDKPEKSNFTVAASEKGLAITVFDDFEGETDVNTAIRSQYEHIYSTQHLEDIIESSKSEKITLQSAKESLYSLMREVELKENSVEQAEEEAAHGGLSILINVKELKQMLQRAKEANDMNAGEVYGEKAILATEVRELQSRLVSMSDERNKALAMLDEMRQSLKGRLEEAERGIKAAEQERLDKEEFARKSLAYENSIMEKVVEESKILEQEAQKNSELREFLMDRGRLVDIIQGEISVVCQDIKLIKEKFDQHVPLSKLLSSSYTLASLTSSSSSIPSTAPQQMSELVHALDSIKALDRSIADDQISYGEEVPSHQKELIDDGWEFFNKEECRT</sequence>
<dbReference type="PANTHER" id="PTHR48459">
    <property type="entry name" value="CUE DOMAIN-CONTAINING PROTEIN"/>
    <property type="match status" value="1"/>
</dbReference>
<dbReference type="Proteomes" id="UP000077755">
    <property type="component" value="Chromosome 1"/>
</dbReference>
<dbReference type="EMBL" id="CP093343">
    <property type="protein sequence ID" value="WOG83705.1"/>
    <property type="molecule type" value="Genomic_DNA"/>
</dbReference>
<feature type="coiled-coil region" evidence="1">
    <location>
        <begin position="384"/>
        <end position="418"/>
    </location>
</feature>
<evidence type="ECO:0000256" key="1">
    <source>
        <dbReference type="SAM" id="Coils"/>
    </source>
</evidence>
<gene>
    <name evidence="3" type="ORF">DCAR_0102882</name>
</gene>
<dbReference type="AlphaFoldDB" id="A0AAF0W5N2"/>